<dbReference type="Pfam" id="PF04542">
    <property type="entry name" value="Sigma70_r2"/>
    <property type="match status" value="1"/>
</dbReference>
<evidence type="ECO:0000256" key="3">
    <source>
        <dbReference type="ARBA" id="ARBA00023082"/>
    </source>
</evidence>
<dbReference type="Gene3D" id="1.10.1740.10">
    <property type="match status" value="1"/>
</dbReference>
<dbReference type="InterPro" id="IPR007627">
    <property type="entry name" value="RNA_pol_sigma70_r2"/>
</dbReference>
<keyword evidence="4" id="KW-0804">Transcription</keyword>
<accession>A0ABY9XEL1</accession>
<dbReference type="NCBIfam" id="TIGR02937">
    <property type="entry name" value="sigma70-ECF"/>
    <property type="match status" value="1"/>
</dbReference>
<dbReference type="InterPro" id="IPR039425">
    <property type="entry name" value="RNA_pol_sigma-70-like"/>
</dbReference>
<dbReference type="InterPro" id="IPR014284">
    <property type="entry name" value="RNA_pol_sigma-70_dom"/>
</dbReference>
<dbReference type="SUPFAM" id="SSF88946">
    <property type="entry name" value="Sigma2 domain of RNA polymerase sigma factors"/>
    <property type="match status" value="1"/>
</dbReference>
<dbReference type="RefSeq" id="WP_189758049.1">
    <property type="nucleotide sequence ID" value="NZ_CAWPOC010000001.1"/>
</dbReference>
<evidence type="ECO:0000313" key="7">
    <source>
        <dbReference type="EMBL" id="WNH01033.1"/>
    </source>
</evidence>
<evidence type="ECO:0000256" key="2">
    <source>
        <dbReference type="ARBA" id="ARBA00023015"/>
    </source>
</evidence>
<dbReference type="SUPFAM" id="SSF88659">
    <property type="entry name" value="Sigma3 and sigma4 domains of RNA polymerase sigma factors"/>
    <property type="match status" value="1"/>
</dbReference>
<dbReference type="PANTHER" id="PTHR43133:SF63">
    <property type="entry name" value="RNA POLYMERASE SIGMA FACTOR FECI-RELATED"/>
    <property type="match status" value="1"/>
</dbReference>
<evidence type="ECO:0000256" key="4">
    <source>
        <dbReference type="ARBA" id="ARBA00023163"/>
    </source>
</evidence>
<keyword evidence="8" id="KW-1185">Reference proteome</keyword>
<sequence>MAVQKSTFKHNQITQKLYTDYHHWLRNWIRQNSACPYQAEDLVHEVFIKLMQSSDLENIHQPRAFLMTIARRTLSNYWRRKKLEDHYLEYVSEQPEISANSSENQLMLLEQLEKIDETLDKLPAKVRQTFLLIQLQGLRYQEVAENLGISISSVKNYLHQAHRECHFFNTH</sequence>
<evidence type="ECO:0000256" key="1">
    <source>
        <dbReference type="ARBA" id="ARBA00010641"/>
    </source>
</evidence>
<dbReference type="EMBL" id="CP133647">
    <property type="protein sequence ID" value="WNH01033.1"/>
    <property type="molecule type" value="Genomic_DNA"/>
</dbReference>
<gene>
    <name evidence="7" type="ORF">QL112_014420</name>
</gene>
<reference evidence="7 8" key="1">
    <citation type="journal article" date="2023" name="Access Microbiol">
        <title>The genome of a steinernematid-associated Pseudomonas piscis bacterium encodes the biosynthesis of insect toxins.</title>
        <authorList>
            <person name="Awori R.M."/>
            <person name="Hendre P."/>
            <person name="Amugune N.O."/>
        </authorList>
    </citation>
    <scope>NUCLEOTIDE SEQUENCE [LARGE SCALE GENOMIC DNA]</scope>
    <source>
        <strain evidence="7 8">97</strain>
    </source>
</reference>
<dbReference type="Pfam" id="PF08281">
    <property type="entry name" value="Sigma70_r4_2"/>
    <property type="match status" value="1"/>
</dbReference>
<dbReference type="InterPro" id="IPR036388">
    <property type="entry name" value="WH-like_DNA-bd_sf"/>
</dbReference>
<organism evidence="7 8">
    <name type="scientific">Xenorhabdus griffiniae</name>
    <dbReference type="NCBI Taxonomy" id="351672"/>
    <lineage>
        <taxon>Bacteria</taxon>
        <taxon>Pseudomonadati</taxon>
        <taxon>Pseudomonadota</taxon>
        <taxon>Gammaproteobacteria</taxon>
        <taxon>Enterobacterales</taxon>
        <taxon>Morganellaceae</taxon>
        <taxon>Xenorhabdus</taxon>
    </lineage>
</organism>
<dbReference type="CDD" id="cd06171">
    <property type="entry name" value="Sigma70_r4"/>
    <property type="match status" value="1"/>
</dbReference>
<evidence type="ECO:0000259" key="5">
    <source>
        <dbReference type="Pfam" id="PF04542"/>
    </source>
</evidence>
<dbReference type="InterPro" id="IPR013325">
    <property type="entry name" value="RNA_pol_sigma_r2"/>
</dbReference>
<evidence type="ECO:0000259" key="6">
    <source>
        <dbReference type="Pfam" id="PF08281"/>
    </source>
</evidence>
<dbReference type="InterPro" id="IPR013324">
    <property type="entry name" value="RNA_pol_sigma_r3/r4-like"/>
</dbReference>
<comment type="similarity">
    <text evidence="1">Belongs to the sigma-70 factor family. ECF subfamily.</text>
</comment>
<name>A0ABY9XEL1_9GAMM</name>
<dbReference type="Gene3D" id="1.10.10.10">
    <property type="entry name" value="Winged helix-like DNA-binding domain superfamily/Winged helix DNA-binding domain"/>
    <property type="match status" value="1"/>
</dbReference>
<proteinExistence type="inferred from homology"/>
<protein>
    <submittedName>
        <fullName evidence="7">Sigma-70 family RNA polymerase sigma factor</fullName>
    </submittedName>
</protein>
<feature type="domain" description="RNA polymerase sigma factor 70 region 4 type 2" evidence="6">
    <location>
        <begin position="113"/>
        <end position="164"/>
    </location>
</feature>
<dbReference type="InterPro" id="IPR013249">
    <property type="entry name" value="RNA_pol_sigma70_r4_t2"/>
</dbReference>
<dbReference type="GeneID" id="88856775"/>
<keyword evidence="2" id="KW-0805">Transcription regulation</keyword>
<dbReference type="Proteomes" id="UP001300348">
    <property type="component" value="Chromosome"/>
</dbReference>
<dbReference type="PANTHER" id="PTHR43133">
    <property type="entry name" value="RNA POLYMERASE ECF-TYPE SIGMA FACTO"/>
    <property type="match status" value="1"/>
</dbReference>
<evidence type="ECO:0000313" key="8">
    <source>
        <dbReference type="Proteomes" id="UP001300348"/>
    </source>
</evidence>
<keyword evidence="3" id="KW-0731">Sigma factor</keyword>
<feature type="domain" description="RNA polymerase sigma-70 region 2" evidence="5">
    <location>
        <begin position="17"/>
        <end position="82"/>
    </location>
</feature>